<organism evidence="2 3">
    <name type="scientific">Chenopodium quinoa</name>
    <name type="common">Quinoa</name>
    <dbReference type="NCBI Taxonomy" id="63459"/>
    <lineage>
        <taxon>Eukaryota</taxon>
        <taxon>Viridiplantae</taxon>
        <taxon>Streptophyta</taxon>
        <taxon>Embryophyta</taxon>
        <taxon>Tracheophyta</taxon>
        <taxon>Spermatophyta</taxon>
        <taxon>Magnoliopsida</taxon>
        <taxon>eudicotyledons</taxon>
        <taxon>Gunneridae</taxon>
        <taxon>Pentapetalae</taxon>
        <taxon>Caryophyllales</taxon>
        <taxon>Chenopodiaceae</taxon>
        <taxon>Chenopodioideae</taxon>
        <taxon>Atripliceae</taxon>
        <taxon>Chenopodium</taxon>
    </lineage>
</organism>
<reference evidence="2" key="1">
    <citation type="journal article" date="2017" name="Nature">
        <title>The genome of Chenopodium quinoa.</title>
        <authorList>
            <person name="Jarvis D.E."/>
            <person name="Ho Y.S."/>
            <person name="Lightfoot D.J."/>
            <person name="Schmoeckel S.M."/>
            <person name="Li B."/>
            <person name="Borm T.J.A."/>
            <person name="Ohyanagi H."/>
            <person name="Mineta K."/>
            <person name="Michell C.T."/>
            <person name="Saber N."/>
            <person name="Kharbatia N.M."/>
            <person name="Rupper R.R."/>
            <person name="Sharp A.R."/>
            <person name="Dally N."/>
            <person name="Boughton B.A."/>
            <person name="Woo Y.H."/>
            <person name="Gao G."/>
            <person name="Schijlen E.G.W.M."/>
            <person name="Guo X."/>
            <person name="Momin A.A."/>
            <person name="Negrao S."/>
            <person name="Al-Babili S."/>
            <person name="Gehring C."/>
            <person name="Roessner U."/>
            <person name="Jung C."/>
            <person name="Murphy K."/>
            <person name="Arold S.T."/>
            <person name="Gojobori T."/>
            <person name="van der Linden C.G."/>
            <person name="van Loo E.N."/>
            <person name="Jellen E.N."/>
            <person name="Maughan P.J."/>
            <person name="Tester M."/>
        </authorList>
    </citation>
    <scope>NUCLEOTIDE SEQUENCE [LARGE SCALE GENOMIC DNA]</scope>
    <source>
        <strain evidence="2">cv. PI 614886</strain>
    </source>
</reference>
<dbReference type="EnsemblPlants" id="AUR62029955-RA">
    <property type="protein sequence ID" value="AUR62029955-RA:cds"/>
    <property type="gene ID" value="AUR62029955"/>
</dbReference>
<evidence type="ECO:0000313" key="2">
    <source>
        <dbReference type="EnsemblPlants" id="AUR62029955-RA:cds"/>
    </source>
</evidence>
<dbReference type="Proteomes" id="UP000596660">
    <property type="component" value="Unplaced"/>
</dbReference>
<dbReference type="Gramene" id="AUR62029955-RA">
    <property type="protein sequence ID" value="AUR62029955-RA:cds"/>
    <property type="gene ID" value="AUR62029955"/>
</dbReference>
<reference evidence="2" key="2">
    <citation type="submission" date="2021-03" db="UniProtKB">
        <authorList>
            <consortium name="EnsemblPlants"/>
        </authorList>
    </citation>
    <scope>IDENTIFICATION</scope>
</reference>
<protein>
    <submittedName>
        <fullName evidence="2">Uncharacterized protein</fullName>
    </submittedName>
</protein>
<feature type="coiled-coil region" evidence="1">
    <location>
        <begin position="105"/>
        <end position="139"/>
    </location>
</feature>
<accession>A0A803MIK7</accession>
<keyword evidence="1" id="KW-0175">Coiled coil</keyword>
<evidence type="ECO:0000256" key="1">
    <source>
        <dbReference type="SAM" id="Coils"/>
    </source>
</evidence>
<proteinExistence type="predicted"/>
<dbReference type="AlphaFoldDB" id="A0A803MIK7"/>
<sequence length="147" mass="16343">MRDDTDEGVGSTSSGESETVGVWESWVKVGSPACLCLRLVTNGLCKVVEIGAAAMLMLLLLRGVECGVWCWRGGCLGLFVRLRGDVQQDDVRDLQALIIDKDFIILELKDKIELLKENIRKLKAKKEKLVDKVEEMGIDATETPFEM</sequence>
<name>A0A803MIK7_CHEQI</name>
<evidence type="ECO:0000313" key="3">
    <source>
        <dbReference type="Proteomes" id="UP000596660"/>
    </source>
</evidence>
<keyword evidence="3" id="KW-1185">Reference proteome</keyword>